<protein>
    <submittedName>
        <fullName evidence="1">Sulfotransferase family protein</fullName>
    </submittedName>
</protein>
<dbReference type="Proteomes" id="UP000198611">
    <property type="component" value="Unassembled WGS sequence"/>
</dbReference>
<gene>
    <name evidence="1" type="ORF">SAMN05660831_02632</name>
</gene>
<evidence type="ECO:0000313" key="2">
    <source>
        <dbReference type="Proteomes" id="UP000198611"/>
    </source>
</evidence>
<sequence>MSKGDMSLGKRSEEFARNHQLENLLVDLNSNLWPVEENLLGKSGGSQPYPNILIMGPHRSGSTLFMQWLANTGLVAYPTNLLSRFYRAPILGAKIQMLLTEPRFDYRNELGEFAQQAKYESVNGKTQGVLAPNEFWYFWRRFLPEPDRDVWTEPELWEGFDIDTLQRELGGLMTVFDKPFASKAMLFNYNIPFMNEILDKVIFVQIKRDEVANAQSALEARRRQCGSEEAWYSFRVPEYEALKDLGPAEQVIGHLRSINLAVDTGLEEVPEERKIVVQYEDFCEDPEKYFRQLTKKMKQQGMDGVFEYKGPRAFRPSNEREIDPRILNAI</sequence>
<dbReference type="RefSeq" id="WP_093429237.1">
    <property type="nucleotide sequence ID" value="NZ_FOMJ01000013.1"/>
</dbReference>
<proteinExistence type="predicted"/>
<dbReference type="SUPFAM" id="SSF52540">
    <property type="entry name" value="P-loop containing nucleoside triphosphate hydrolases"/>
    <property type="match status" value="1"/>
</dbReference>
<dbReference type="OrthoDB" id="9800698at2"/>
<keyword evidence="1" id="KW-0808">Transferase</keyword>
<dbReference type="EMBL" id="FOMJ01000013">
    <property type="protein sequence ID" value="SFD93112.1"/>
    <property type="molecule type" value="Genomic_DNA"/>
</dbReference>
<dbReference type="AlphaFoldDB" id="A0A1I1WDF9"/>
<reference evidence="1 2" key="1">
    <citation type="submission" date="2016-10" db="EMBL/GenBank/DDBJ databases">
        <authorList>
            <person name="de Groot N.N."/>
        </authorList>
    </citation>
    <scope>NUCLEOTIDE SEQUENCE [LARGE SCALE GENOMIC DNA]</scope>
    <source>
        <strain evidence="1 2">HL3</strain>
    </source>
</reference>
<dbReference type="Gene3D" id="3.40.50.300">
    <property type="entry name" value="P-loop containing nucleotide triphosphate hydrolases"/>
    <property type="match status" value="1"/>
</dbReference>
<dbReference type="STRING" id="1123397.SAMN05660831_02632"/>
<organism evidence="1 2">
    <name type="scientific">Thiohalospira halophila DSM 15071</name>
    <dbReference type="NCBI Taxonomy" id="1123397"/>
    <lineage>
        <taxon>Bacteria</taxon>
        <taxon>Pseudomonadati</taxon>
        <taxon>Pseudomonadota</taxon>
        <taxon>Gammaproteobacteria</taxon>
        <taxon>Thiohalospirales</taxon>
        <taxon>Thiohalospiraceae</taxon>
        <taxon>Thiohalospira</taxon>
    </lineage>
</organism>
<keyword evidence="2" id="KW-1185">Reference proteome</keyword>
<dbReference type="InterPro" id="IPR027417">
    <property type="entry name" value="P-loop_NTPase"/>
</dbReference>
<evidence type="ECO:0000313" key="1">
    <source>
        <dbReference type="EMBL" id="SFD93112.1"/>
    </source>
</evidence>
<dbReference type="GO" id="GO:0016740">
    <property type="term" value="F:transferase activity"/>
    <property type="evidence" value="ECO:0007669"/>
    <property type="project" value="UniProtKB-KW"/>
</dbReference>
<name>A0A1I1WDF9_9GAMM</name>
<dbReference type="Pfam" id="PF13469">
    <property type="entry name" value="Sulfotransfer_3"/>
    <property type="match status" value="1"/>
</dbReference>
<accession>A0A1I1WDF9</accession>